<dbReference type="Pfam" id="PF09940">
    <property type="entry name" value="DUF2172"/>
    <property type="match status" value="1"/>
</dbReference>
<sequence length="441" mass="50479">MSSMMKILEKVSGLAVAPVSSDTDKQNDILCQELPFKVLEYPTGSKHNGWIIPHNWEVLKAEIKKDGKLIYDGKKHPLGVIGLSEPFSGTVSLSELKKHLYFFEKSPEDIVYHCDQYYKPYKKLWGFSVPYNLYKTLTAGDYDVELITLHTEGRMKVLEYTLQGKSPKTIIFNAHNCHAAQINDGPAGYAVLVEVMKKLSQQSTKYSYRLIIAPEHIGTVFYLASLKPKEIDNFKLGIFMEMVGNDNEFALQQSFTGESYIDKIAHHILKFDAASYWSDTFRKIVGNDESVWEAPGYEVPMISLSRCEPKTLYPQYHLSSDTVDIIKPEKLEETVDVTMAMIDVIEKNCYLKRKFTGLIALSNPQYDLYISPGSDPSIKNEALADQAKWSELMNYLPRYFDESISILDIAIKHDLPFRQVYAYLLKFKEKGLVEFIEKDLF</sequence>
<dbReference type="InterPro" id="IPR032589">
    <property type="entry name" value="DUF4910"/>
</dbReference>
<dbReference type="Gene3D" id="3.40.630.10">
    <property type="entry name" value="Zn peptidases"/>
    <property type="match status" value="1"/>
</dbReference>
<evidence type="ECO:0000313" key="3">
    <source>
        <dbReference type="EMBL" id="PIS05303.1"/>
    </source>
</evidence>
<evidence type="ECO:0000259" key="2">
    <source>
        <dbReference type="Pfam" id="PF16254"/>
    </source>
</evidence>
<evidence type="ECO:0000259" key="1">
    <source>
        <dbReference type="Pfam" id="PF09940"/>
    </source>
</evidence>
<dbReference type="InterPro" id="IPR032610">
    <property type="entry name" value="DUF2172"/>
</dbReference>
<evidence type="ECO:0008006" key="5">
    <source>
        <dbReference type="Google" id="ProtNLM"/>
    </source>
</evidence>
<dbReference type="Gene3D" id="3.50.30.90">
    <property type="match status" value="1"/>
</dbReference>
<dbReference type="SUPFAM" id="SSF53187">
    <property type="entry name" value="Zn-dependent exopeptidases"/>
    <property type="match status" value="1"/>
</dbReference>
<comment type="caution">
    <text evidence="3">The sequence shown here is derived from an EMBL/GenBank/DDBJ whole genome shotgun (WGS) entry which is preliminary data.</text>
</comment>
<evidence type="ECO:0000313" key="4">
    <source>
        <dbReference type="Proteomes" id="UP000230935"/>
    </source>
</evidence>
<dbReference type="AlphaFoldDB" id="A0A2H0W1R8"/>
<proteinExistence type="predicted"/>
<name>A0A2H0W1R8_9BACT</name>
<feature type="domain" description="DUF2172" evidence="1">
    <location>
        <begin position="55"/>
        <end position="146"/>
    </location>
</feature>
<protein>
    <recommendedName>
        <fullName evidence="5">DUF4910 domain-containing protein</fullName>
    </recommendedName>
</protein>
<accession>A0A2H0W1R8</accession>
<reference evidence="4" key="1">
    <citation type="submission" date="2017-09" db="EMBL/GenBank/DDBJ databases">
        <title>Depth-based differentiation of microbial function through sediment-hosted aquifers and enrichment of novel symbionts in the deep terrestrial subsurface.</title>
        <authorList>
            <person name="Probst A.J."/>
            <person name="Ladd B."/>
            <person name="Jarett J.K."/>
            <person name="Geller-Mcgrath D.E."/>
            <person name="Sieber C.M.K."/>
            <person name="Emerson J.B."/>
            <person name="Anantharaman K."/>
            <person name="Thomas B.C."/>
            <person name="Malmstrom R."/>
            <person name="Stieglmeier M."/>
            <person name="Klingl A."/>
            <person name="Woyke T."/>
            <person name="Ryan C.M."/>
            <person name="Banfield J.F."/>
        </authorList>
    </citation>
    <scope>NUCLEOTIDE SEQUENCE [LARGE SCALE GENOMIC DNA]</scope>
</reference>
<organism evidence="3 4">
    <name type="scientific">Candidatus Buchananbacteria bacterium CG10_big_fil_rev_8_21_14_0_10_42_9</name>
    <dbReference type="NCBI Taxonomy" id="1974526"/>
    <lineage>
        <taxon>Bacteria</taxon>
        <taxon>Candidatus Buchananiibacteriota</taxon>
    </lineage>
</organism>
<dbReference type="EMBL" id="PEZZ01000012">
    <property type="protein sequence ID" value="PIS05303.1"/>
    <property type="molecule type" value="Genomic_DNA"/>
</dbReference>
<dbReference type="Proteomes" id="UP000230935">
    <property type="component" value="Unassembled WGS sequence"/>
</dbReference>
<gene>
    <name evidence="3" type="ORF">COT81_01960</name>
</gene>
<dbReference type="Pfam" id="PF16254">
    <property type="entry name" value="DUF4910"/>
    <property type="match status" value="1"/>
</dbReference>
<feature type="domain" description="DUF4910" evidence="2">
    <location>
        <begin position="21"/>
        <end position="348"/>
    </location>
</feature>